<keyword evidence="3" id="KW-0539">Nucleus</keyword>
<feature type="region of interest" description="Disordered" evidence="4">
    <location>
        <begin position="148"/>
        <end position="223"/>
    </location>
</feature>
<dbReference type="GO" id="GO:0001228">
    <property type="term" value="F:DNA-binding transcription activator activity, RNA polymerase II-specific"/>
    <property type="evidence" value="ECO:0007669"/>
    <property type="project" value="TreeGrafter"/>
</dbReference>
<evidence type="ECO:0000313" key="6">
    <source>
        <dbReference type="EMBL" id="KAJ3480163.1"/>
    </source>
</evidence>
<dbReference type="Gene3D" id="1.10.30.10">
    <property type="entry name" value="High mobility group box domain"/>
    <property type="match status" value="1"/>
</dbReference>
<feature type="DNA-binding region" description="HMG box" evidence="3">
    <location>
        <begin position="84"/>
        <end position="153"/>
    </location>
</feature>
<dbReference type="Proteomes" id="UP001212997">
    <property type="component" value="Unassembled WGS sequence"/>
</dbReference>
<accession>A0AAD5UYW5</accession>
<feature type="compositionally biased region" description="Polar residues" evidence="4">
    <location>
        <begin position="170"/>
        <end position="185"/>
    </location>
</feature>
<dbReference type="InterPro" id="IPR036910">
    <property type="entry name" value="HMG_box_dom_sf"/>
</dbReference>
<feature type="compositionally biased region" description="Acidic residues" evidence="4">
    <location>
        <begin position="22"/>
        <end position="35"/>
    </location>
</feature>
<evidence type="ECO:0000256" key="2">
    <source>
        <dbReference type="ARBA" id="ARBA00023163"/>
    </source>
</evidence>
<keyword evidence="1 3" id="KW-0238">DNA-binding</keyword>
<dbReference type="CDD" id="cd01389">
    <property type="entry name" value="HMG-box_ROX1-like"/>
    <property type="match status" value="1"/>
</dbReference>
<protein>
    <recommendedName>
        <fullName evidence="5">HMG box domain-containing protein</fullName>
    </recommendedName>
</protein>
<dbReference type="GO" id="GO:0030154">
    <property type="term" value="P:cell differentiation"/>
    <property type="evidence" value="ECO:0007669"/>
    <property type="project" value="TreeGrafter"/>
</dbReference>
<dbReference type="Pfam" id="PF00505">
    <property type="entry name" value="HMG_box"/>
    <property type="match status" value="1"/>
</dbReference>
<evidence type="ECO:0000259" key="5">
    <source>
        <dbReference type="PROSITE" id="PS50118"/>
    </source>
</evidence>
<feature type="compositionally biased region" description="Basic and acidic residues" evidence="4">
    <location>
        <begin position="105"/>
        <end position="114"/>
    </location>
</feature>
<dbReference type="PANTHER" id="PTHR10270">
    <property type="entry name" value="SOX TRANSCRIPTION FACTOR"/>
    <property type="match status" value="1"/>
</dbReference>
<dbReference type="EMBL" id="JANAWD010000392">
    <property type="protein sequence ID" value="KAJ3480163.1"/>
    <property type="molecule type" value="Genomic_DNA"/>
</dbReference>
<feature type="region of interest" description="Disordered" evidence="4">
    <location>
        <begin position="105"/>
        <end position="131"/>
    </location>
</feature>
<dbReference type="GO" id="GO:0000978">
    <property type="term" value="F:RNA polymerase II cis-regulatory region sequence-specific DNA binding"/>
    <property type="evidence" value="ECO:0007669"/>
    <property type="project" value="TreeGrafter"/>
</dbReference>
<dbReference type="GO" id="GO:0005634">
    <property type="term" value="C:nucleus"/>
    <property type="evidence" value="ECO:0007669"/>
    <property type="project" value="UniProtKB-UniRule"/>
</dbReference>
<evidence type="ECO:0000256" key="1">
    <source>
        <dbReference type="ARBA" id="ARBA00023125"/>
    </source>
</evidence>
<proteinExistence type="predicted"/>
<evidence type="ECO:0000313" key="7">
    <source>
        <dbReference type="Proteomes" id="UP001212997"/>
    </source>
</evidence>
<feature type="compositionally biased region" description="Basic residues" evidence="4">
    <location>
        <begin position="1"/>
        <end position="14"/>
    </location>
</feature>
<gene>
    <name evidence="6" type="ORF">NLI96_g8548</name>
</gene>
<dbReference type="InterPro" id="IPR009071">
    <property type="entry name" value="HMG_box_dom"/>
</dbReference>
<dbReference type="PROSITE" id="PS50118">
    <property type="entry name" value="HMG_BOX_2"/>
    <property type="match status" value="1"/>
</dbReference>
<name>A0AAD5UYW5_9APHY</name>
<keyword evidence="2" id="KW-0804">Transcription</keyword>
<dbReference type="SUPFAM" id="SSF47095">
    <property type="entry name" value="HMG-box"/>
    <property type="match status" value="1"/>
</dbReference>
<dbReference type="PANTHER" id="PTHR10270:SF161">
    <property type="entry name" value="SEX-DETERMINING REGION Y PROTEIN"/>
    <property type="match status" value="1"/>
</dbReference>
<feature type="region of interest" description="Disordered" evidence="4">
    <location>
        <begin position="1"/>
        <end position="88"/>
    </location>
</feature>
<dbReference type="AlphaFoldDB" id="A0AAD5UYW5"/>
<feature type="domain" description="HMG box" evidence="5">
    <location>
        <begin position="84"/>
        <end position="153"/>
    </location>
</feature>
<comment type="caution">
    <text evidence="6">The sequence shown here is derived from an EMBL/GenBank/DDBJ whole genome shotgun (WGS) entry which is preliminary data.</text>
</comment>
<feature type="region of interest" description="Disordered" evidence="4">
    <location>
        <begin position="389"/>
        <end position="408"/>
    </location>
</feature>
<reference evidence="6" key="1">
    <citation type="submission" date="2022-07" db="EMBL/GenBank/DDBJ databases">
        <title>Genome Sequence of Physisporinus lineatus.</title>
        <authorList>
            <person name="Buettner E."/>
        </authorList>
    </citation>
    <scope>NUCLEOTIDE SEQUENCE</scope>
    <source>
        <strain evidence="6">VT162</strain>
    </source>
</reference>
<sequence>MPPYRKVRRSRRLSKQAPRGPDEDDLEWETFELENTEAPRDGMRIRSRRHNHSSQSVEMDLETDDLSCSSPPIAHSSKRKPGYIPRPPNPFMIFRSSFWKEEKTKTAAERDHRQISRMAADRWNQLSEKDREPYRLLAKEEKKRHSVLYPGYKYSPGGRTTSSGRKKIKNASSKRSTSTNATPPTRKTRRGKVTRSATPPDVESEDDSMPSSHPSPWTPHDHEDISMAIEGSSLPSGICNDHTFTTSLCASDSQMEEYVPTSEIPPLPLDGADPMVSSSLHNDQGQLFTHFLFKREGDEVIPRFEPLQYESVGTPSSYLNALSEPFSVKDFLSSTDLQLFEDPPDYGFLPPRNVSSIDFTIPFFEGELEPAFSASDYGNLMEDLCPKSAAAPLPDNAQSSHPNKEDNEFADWLNYDDISKVRDESSATTMMLSQ</sequence>
<dbReference type="SMART" id="SM00398">
    <property type="entry name" value="HMG"/>
    <property type="match status" value="1"/>
</dbReference>
<dbReference type="InterPro" id="IPR050140">
    <property type="entry name" value="SRY-related_HMG-box_TF-like"/>
</dbReference>
<keyword evidence="7" id="KW-1185">Reference proteome</keyword>
<organism evidence="6 7">
    <name type="scientific">Meripilus lineatus</name>
    <dbReference type="NCBI Taxonomy" id="2056292"/>
    <lineage>
        <taxon>Eukaryota</taxon>
        <taxon>Fungi</taxon>
        <taxon>Dikarya</taxon>
        <taxon>Basidiomycota</taxon>
        <taxon>Agaricomycotina</taxon>
        <taxon>Agaricomycetes</taxon>
        <taxon>Polyporales</taxon>
        <taxon>Meripilaceae</taxon>
        <taxon>Meripilus</taxon>
    </lineage>
</organism>
<evidence type="ECO:0000256" key="4">
    <source>
        <dbReference type="SAM" id="MobiDB-lite"/>
    </source>
</evidence>
<evidence type="ECO:0000256" key="3">
    <source>
        <dbReference type="PROSITE-ProRule" id="PRU00267"/>
    </source>
</evidence>